<accession>W4LEK6</accession>
<feature type="domain" description="PIN" evidence="1">
    <location>
        <begin position="15"/>
        <end position="123"/>
    </location>
</feature>
<evidence type="ECO:0000259" key="2">
    <source>
        <dbReference type="Pfam" id="PF26343"/>
    </source>
</evidence>
<dbReference type="AlphaFoldDB" id="W4LEK6"/>
<dbReference type="Pfam" id="PF26343">
    <property type="entry name" value="VapC50_C"/>
    <property type="match status" value="1"/>
</dbReference>
<proteinExistence type="predicted"/>
<dbReference type="Proteomes" id="UP000019141">
    <property type="component" value="Unassembled WGS sequence"/>
</dbReference>
<name>W4LEK6_ENTF1</name>
<organism evidence="3 4">
    <name type="scientific">Entotheonella factor</name>
    <dbReference type="NCBI Taxonomy" id="1429438"/>
    <lineage>
        <taxon>Bacteria</taxon>
        <taxon>Pseudomonadati</taxon>
        <taxon>Nitrospinota/Tectimicrobiota group</taxon>
        <taxon>Candidatus Tectimicrobiota</taxon>
        <taxon>Candidatus Entotheonellia</taxon>
        <taxon>Candidatus Entotheonellales</taxon>
        <taxon>Candidatus Entotheonellaceae</taxon>
        <taxon>Candidatus Entotheonella</taxon>
    </lineage>
</organism>
<feature type="domain" description="VapC50 C-terminal" evidence="2">
    <location>
        <begin position="141"/>
        <end position="195"/>
    </location>
</feature>
<dbReference type="PATRIC" id="fig|1429438.4.peg.5308"/>
<dbReference type="Pfam" id="PF13470">
    <property type="entry name" value="PIN_3"/>
    <property type="match status" value="1"/>
</dbReference>
<protein>
    <submittedName>
        <fullName evidence="3">Uncharacterized protein</fullName>
    </submittedName>
</protein>
<dbReference type="EMBL" id="AZHW01000829">
    <property type="protein sequence ID" value="ETW96135.1"/>
    <property type="molecule type" value="Genomic_DNA"/>
</dbReference>
<comment type="caution">
    <text evidence="3">The sequence shown here is derived from an EMBL/GenBank/DDBJ whole genome shotgun (WGS) entry which is preliminary data.</text>
</comment>
<evidence type="ECO:0000313" key="4">
    <source>
        <dbReference type="Proteomes" id="UP000019141"/>
    </source>
</evidence>
<evidence type="ECO:0000313" key="3">
    <source>
        <dbReference type="EMBL" id="ETW96135.1"/>
    </source>
</evidence>
<dbReference type="HOGENOM" id="CLU_096418_0_1_7"/>
<reference evidence="3 4" key="1">
    <citation type="journal article" date="2014" name="Nature">
        <title>An environmental bacterial taxon with a large and distinct metabolic repertoire.</title>
        <authorList>
            <person name="Wilson M.C."/>
            <person name="Mori T."/>
            <person name="Ruckert C."/>
            <person name="Uria A.R."/>
            <person name="Helf M.J."/>
            <person name="Takada K."/>
            <person name="Gernert C."/>
            <person name="Steffens U.A."/>
            <person name="Heycke N."/>
            <person name="Schmitt S."/>
            <person name="Rinke C."/>
            <person name="Helfrich E.J."/>
            <person name="Brachmann A.O."/>
            <person name="Gurgui C."/>
            <person name="Wakimoto T."/>
            <person name="Kracht M."/>
            <person name="Crusemann M."/>
            <person name="Hentschel U."/>
            <person name="Abe I."/>
            <person name="Matsunaga S."/>
            <person name="Kalinowski J."/>
            <person name="Takeyama H."/>
            <person name="Piel J."/>
        </authorList>
    </citation>
    <scope>NUCLEOTIDE SEQUENCE [LARGE SCALE GENOMIC DNA]</scope>
    <source>
        <strain evidence="4">TSY1</strain>
    </source>
</reference>
<dbReference type="InterPro" id="IPR058652">
    <property type="entry name" value="VapC50_C"/>
</dbReference>
<keyword evidence="4" id="KW-1185">Reference proteome</keyword>
<gene>
    <name evidence="3" type="ORF">ETSY1_27835</name>
</gene>
<dbReference type="InterPro" id="IPR002716">
    <property type="entry name" value="PIN_dom"/>
</dbReference>
<sequence>MTNDPAASANQPVAVCDACVLYSITMADLLTSLGEVGLYHPKWTRDIHEEWIRNVLERLGSKGSVTRDKLEARRDAMIEAIPDSMVEAYEDLIPNLTLPDDDDRHVLAAAIKSEATIIVTINLKDFPQSTLAAWQLTAKHPDDFTSELLQSDLETVVTVVREMRSRRKRPPISAEDFLAQLDRQGLKQFVTELRRIGAAI</sequence>
<evidence type="ECO:0000259" key="1">
    <source>
        <dbReference type="Pfam" id="PF13470"/>
    </source>
</evidence>